<dbReference type="OrthoDB" id="2105077at2759"/>
<dbReference type="GO" id="GO:0005886">
    <property type="term" value="C:plasma membrane"/>
    <property type="evidence" value="ECO:0007669"/>
    <property type="project" value="InterPro"/>
</dbReference>
<proteinExistence type="inferred from homology"/>
<dbReference type="Gene3D" id="3.30.479.30">
    <property type="entry name" value="Band 7 domain"/>
    <property type="match status" value="1"/>
</dbReference>
<dbReference type="EnsemblMetazoa" id="XM_021059262.2">
    <property type="protein sequence ID" value="XP_020914921.1"/>
    <property type="gene ID" value="LOC110252419"/>
</dbReference>
<sequence>MEYSGLNEDGSKSTERGICYYLVTILSFLLFIITCPLSIFFCLKIVQEYERAVIFRLGRLLPGGAKGPGIFFILPCIDTYRKVDLRVVSFDVPPQEILTKDSVTVAVDAVVYFRIYNATISITNVADANRSTRLLAQTTLRNVLGTKSLSEILSERDNISHIMQTSLDEATDPWGVKVERVEVKDVRLPQQLQRAMAAEAEATREARAKVIAADGEMNASRSLKEAADIIAENPQAIQLRYLQTLTTISAEKSSTILFPLPINFLSRLIPERGEGRKTLSEQNQESKF</sequence>
<evidence type="ECO:0000313" key="6">
    <source>
        <dbReference type="EnsemblMetazoa" id="XP_020914921.1"/>
    </source>
</evidence>
<dbReference type="SMART" id="SM00244">
    <property type="entry name" value="PHB"/>
    <property type="match status" value="1"/>
</dbReference>
<dbReference type="PRINTS" id="PR00721">
    <property type="entry name" value="STOMATIN"/>
</dbReference>
<evidence type="ECO:0000256" key="1">
    <source>
        <dbReference type="ARBA" id="ARBA00004370"/>
    </source>
</evidence>
<comment type="subcellular location">
    <subcellularLocation>
        <location evidence="1">Membrane</location>
    </subcellularLocation>
</comment>
<dbReference type="InterPro" id="IPR043202">
    <property type="entry name" value="Band-7_stomatin-like"/>
</dbReference>
<accession>A0A913Y540</accession>
<dbReference type="PANTHER" id="PTHR10264">
    <property type="entry name" value="BAND 7 PROTEIN-RELATED"/>
    <property type="match status" value="1"/>
</dbReference>
<keyword evidence="4" id="KW-1133">Transmembrane helix</keyword>
<dbReference type="InterPro" id="IPR018080">
    <property type="entry name" value="Band_7/stomatin-like_CS"/>
</dbReference>
<keyword evidence="3 4" id="KW-0472">Membrane</keyword>
<comment type="similarity">
    <text evidence="2">Belongs to the band 7/mec-2 family.</text>
</comment>
<evidence type="ECO:0000256" key="3">
    <source>
        <dbReference type="ARBA" id="ARBA00023136"/>
    </source>
</evidence>
<keyword evidence="4" id="KW-0812">Transmembrane</keyword>
<dbReference type="Proteomes" id="UP000887567">
    <property type="component" value="Unplaced"/>
</dbReference>
<dbReference type="InterPro" id="IPR001972">
    <property type="entry name" value="Stomatin_HflK_fam"/>
</dbReference>
<reference evidence="6" key="1">
    <citation type="submission" date="2022-11" db="UniProtKB">
        <authorList>
            <consortium name="EnsemblMetazoa"/>
        </authorList>
    </citation>
    <scope>IDENTIFICATION</scope>
</reference>
<dbReference type="Gene3D" id="6.10.250.2090">
    <property type="match status" value="1"/>
</dbReference>
<dbReference type="SUPFAM" id="SSF117892">
    <property type="entry name" value="Band 7/SPFH domain"/>
    <property type="match status" value="1"/>
</dbReference>
<dbReference type="PANTHER" id="PTHR10264:SF127">
    <property type="entry name" value="PODOCIN"/>
    <property type="match status" value="1"/>
</dbReference>
<evidence type="ECO:0000256" key="4">
    <source>
        <dbReference type="SAM" id="Phobius"/>
    </source>
</evidence>
<dbReference type="RefSeq" id="XP_020914921.1">
    <property type="nucleotide sequence ID" value="XM_021059262.2"/>
</dbReference>
<feature type="domain" description="Band 7" evidence="5">
    <location>
        <begin position="41"/>
        <end position="200"/>
    </location>
</feature>
<dbReference type="GeneID" id="110252419"/>
<dbReference type="Pfam" id="PF01145">
    <property type="entry name" value="Band_7"/>
    <property type="match status" value="1"/>
</dbReference>
<name>A0A913Y540_EXADI</name>
<evidence type="ECO:0000256" key="2">
    <source>
        <dbReference type="ARBA" id="ARBA00008164"/>
    </source>
</evidence>
<evidence type="ECO:0000313" key="7">
    <source>
        <dbReference type="Proteomes" id="UP000887567"/>
    </source>
</evidence>
<evidence type="ECO:0000259" key="5">
    <source>
        <dbReference type="SMART" id="SM00244"/>
    </source>
</evidence>
<dbReference type="InterPro" id="IPR036013">
    <property type="entry name" value="Band_7/SPFH_dom_sf"/>
</dbReference>
<protein>
    <recommendedName>
        <fullName evidence="5">Band 7 domain-containing protein</fullName>
    </recommendedName>
</protein>
<dbReference type="CDD" id="cd03403">
    <property type="entry name" value="SPFH_stomatin"/>
    <property type="match status" value="1"/>
</dbReference>
<dbReference type="PROSITE" id="PS01270">
    <property type="entry name" value="BAND_7"/>
    <property type="match status" value="1"/>
</dbReference>
<dbReference type="InterPro" id="IPR001107">
    <property type="entry name" value="Band_7"/>
</dbReference>
<dbReference type="FunFam" id="3.30.479.30:FF:000002">
    <property type="entry name" value="band 7 protein AGAP004871"/>
    <property type="match status" value="1"/>
</dbReference>
<dbReference type="AlphaFoldDB" id="A0A913Y540"/>
<keyword evidence="7" id="KW-1185">Reference proteome</keyword>
<feature type="transmembrane region" description="Helical" evidence="4">
    <location>
        <begin position="20"/>
        <end position="46"/>
    </location>
</feature>
<organism evidence="6 7">
    <name type="scientific">Exaiptasia diaphana</name>
    <name type="common">Tropical sea anemone</name>
    <name type="synonym">Aiptasia pulchella</name>
    <dbReference type="NCBI Taxonomy" id="2652724"/>
    <lineage>
        <taxon>Eukaryota</taxon>
        <taxon>Metazoa</taxon>
        <taxon>Cnidaria</taxon>
        <taxon>Anthozoa</taxon>
        <taxon>Hexacorallia</taxon>
        <taxon>Actiniaria</taxon>
        <taxon>Aiptasiidae</taxon>
        <taxon>Exaiptasia</taxon>
    </lineage>
</organism>